<organism evidence="1 2">
    <name type="scientific">Trifolium medium</name>
    <dbReference type="NCBI Taxonomy" id="97028"/>
    <lineage>
        <taxon>Eukaryota</taxon>
        <taxon>Viridiplantae</taxon>
        <taxon>Streptophyta</taxon>
        <taxon>Embryophyta</taxon>
        <taxon>Tracheophyta</taxon>
        <taxon>Spermatophyta</taxon>
        <taxon>Magnoliopsida</taxon>
        <taxon>eudicotyledons</taxon>
        <taxon>Gunneridae</taxon>
        <taxon>Pentapetalae</taxon>
        <taxon>rosids</taxon>
        <taxon>fabids</taxon>
        <taxon>Fabales</taxon>
        <taxon>Fabaceae</taxon>
        <taxon>Papilionoideae</taxon>
        <taxon>50 kb inversion clade</taxon>
        <taxon>NPAAA clade</taxon>
        <taxon>Hologalegina</taxon>
        <taxon>IRL clade</taxon>
        <taxon>Trifolieae</taxon>
        <taxon>Trifolium</taxon>
    </lineage>
</organism>
<keyword evidence="2" id="KW-1185">Reference proteome</keyword>
<proteinExistence type="predicted"/>
<dbReference type="EMBL" id="LXQA010484477">
    <property type="protein sequence ID" value="MCI54744.1"/>
    <property type="molecule type" value="Genomic_DNA"/>
</dbReference>
<dbReference type="AlphaFoldDB" id="A0A392T2M0"/>
<protein>
    <submittedName>
        <fullName evidence="1">Uncharacterized protein</fullName>
    </submittedName>
</protein>
<name>A0A392T2M0_9FABA</name>
<sequence length="88" mass="9937">MLESVSELVLSPVINEASSRDATNSFQEQRTSVFMLLQLQIQPVLQHQPQVPPHPSYVPCSTTVREGNQENMLKQPREIVEHATANQQ</sequence>
<evidence type="ECO:0000313" key="1">
    <source>
        <dbReference type="EMBL" id="MCI54744.1"/>
    </source>
</evidence>
<feature type="non-terminal residue" evidence="1">
    <location>
        <position position="88"/>
    </location>
</feature>
<evidence type="ECO:0000313" key="2">
    <source>
        <dbReference type="Proteomes" id="UP000265520"/>
    </source>
</evidence>
<dbReference type="Proteomes" id="UP000265520">
    <property type="component" value="Unassembled WGS sequence"/>
</dbReference>
<accession>A0A392T2M0</accession>
<comment type="caution">
    <text evidence="1">The sequence shown here is derived from an EMBL/GenBank/DDBJ whole genome shotgun (WGS) entry which is preliminary data.</text>
</comment>
<reference evidence="1 2" key="1">
    <citation type="journal article" date="2018" name="Front. Plant Sci.">
        <title>Red Clover (Trifolium pratense) and Zigzag Clover (T. medium) - A Picture of Genomic Similarities and Differences.</title>
        <authorList>
            <person name="Dluhosova J."/>
            <person name="Istvanek J."/>
            <person name="Nedelnik J."/>
            <person name="Repkova J."/>
        </authorList>
    </citation>
    <scope>NUCLEOTIDE SEQUENCE [LARGE SCALE GENOMIC DNA]</scope>
    <source>
        <strain evidence="2">cv. 10/8</strain>
        <tissue evidence="1">Leaf</tissue>
    </source>
</reference>